<dbReference type="EMBL" id="HACA01013815">
    <property type="protein sequence ID" value="CDW31176.1"/>
    <property type="molecule type" value="Transcribed_RNA"/>
</dbReference>
<accession>A0A0K2U0K4</accession>
<sequence length="54" mass="6470">QGFHFIKRHSNPLRIFYVVVKYIKLSSISTEDHLAIVDYSGEERRRLSDFPQIY</sequence>
<protein>
    <submittedName>
        <fullName evidence="1">Uncharacterized protein</fullName>
    </submittedName>
</protein>
<proteinExistence type="predicted"/>
<dbReference type="AlphaFoldDB" id="A0A0K2U0K4"/>
<organism evidence="1">
    <name type="scientific">Lepeophtheirus salmonis</name>
    <name type="common">Salmon louse</name>
    <name type="synonym">Caligus salmonis</name>
    <dbReference type="NCBI Taxonomy" id="72036"/>
    <lineage>
        <taxon>Eukaryota</taxon>
        <taxon>Metazoa</taxon>
        <taxon>Ecdysozoa</taxon>
        <taxon>Arthropoda</taxon>
        <taxon>Crustacea</taxon>
        <taxon>Multicrustacea</taxon>
        <taxon>Hexanauplia</taxon>
        <taxon>Copepoda</taxon>
        <taxon>Siphonostomatoida</taxon>
        <taxon>Caligidae</taxon>
        <taxon>Lepeophtheirus</taxon>
    </lineage>
</organism>
<feature type="non-terminal residue" evidence="1">
    <location>
        <position position="1"/>
    </location>
</feature>
<reference evidence="1" key="1">
    <citation type="submission" date="2014-05" db="EMBL/GenBank/DDBJ databases">
        <authorList>
            <person name="Chronopoulou M."/>
        </authorList>
    </citation>
    <scope>NUCLEOTIDE SEQUENCE</scope>
    <source>
        <tissue evidence="1">Whole organism</tissue>
    </source>
</reference>
<name>A0A0K2U0K4_LEPSM</name>
<evidence type="ECO:0000313" key="1">
    <source>
        <dbReference type="EMBL" id="CDW31176.1"/>
    </source>
</evidence>